<protein>
    <submittedName>
        <fullName evidence="2">Purine-binding chemotaxis protein CheW</fullName>
    </submittedName>
</protein>
<dbReference type="GO" id="GO:0005829">
    <property type="term" value="C:cytosol"/>
    <property type="evidence" value="ECO:0007669"/>
    <property type="project" value="TreeGrafter"/>
</dbReference>
<keyword evidence="3" id="KW-1185">Reference proteome</keyword>
<dbReference type="PANTHER" id="PTHR22617">
    <property type="entry name" value="CHEMOTAXIS SENSOR HISTIDINE KINASE-RELATED"/>
    <property type="match status" value="1"/>
</dbReference>
<dbReference type="SUPFAM" id="SSF50341">
    <property type="entry name" value="CheW-like"/>
    <property type="match status" value="1"/>
</dbReference>
<dbReference type="STRING" id="1244108.SAMN05444004_10745"/>
<dbReference type="RefSeq" id="WP_092645380.1">
    <property type="nucleotide sequence ID" value="NZ_FNPX01000007.1"/>
</dbReference>
<sequence>MFPARSESATPKENRNEALTERSKMLLTFRLNEERFALRVDYVNEILDPIQQTPVPRASVYVPALINVRGSIVPLFDIRQRLGISRSETVAAARTVVLDLDLGGEPTRLAIPVDAVENVLESDPTSIVPIPDLGTLWPPELIEGVLHHDDDIVVLFDAVALFSVET</sequence>
<evidence type="ECO:0000313" key="3">
    <source>
        <dbReference type="Proteomes" id="UP000198914"/>
    </source>
</evidence>
<dbReference type="AlphaFoldDB" id="A0A1H3QX70"/>
<accession>A0A1H3QX70</accession>
<dbReference type="GO" id="GO:0006935">
    <property type="term" value="P:chemotaxis"/>
    <property type="evidence" value="ECO:0007669"/>
    <property type="project" value="InterPro"/>
</dbReference>
<dbReference type="Pfam" id="PF01584">
    <property type="entry name" value="CheW"/>
    <property type="match status" value="1"/>
</dbReference>
<name>A0A1H3QX70_9RHOB</name>
<evidence type="ECO:0000259" key="1">
    <source>
        <dbReference type="PROSITE" id="PS50851"/>
    </source>
</evidence>
<dbReference type="InterPro" id="IPR002545">
    <property type="entry name" value="CheW-lke_dom"/>
</dbReference>
<dbReference type="Proteomes" id="UP000198914">
    <property type="component" value="Unassembled WGS sequence"/>
</dbReference>
<organism evidence="2 3">
    <name type="scientific">Jannaschia faecimaris</name>
    <dbReference type="NCBI Taxonomy" id="1244108"/>
    <lineage>
        <taxon>Bacteria</taxon>
        <taxon>Pseudomonadati</taxon>
        <taxon>Pseudomonadota</taxon>
        <taxon>Alphaproteobacteria</taxon>
        <taxon>Rhodobacterales</taxon>
        <taxon>Roseobacteraceae</taxon>
        <taxon>Jannaschia</taxon>
    </lineage>
</organism>
<reference evidence="3" key="1">
    <citation type="submission" date="2016-10" db="EMBL/GenBank/DDBJ databases">
        <authorList>
            <person name="Varghese N."/>
            <person name="Submissions S."/>
        </authorList>
    </citation>
    <scope>NUCLEOTIDE SEQUENCE [LARGE SCALE GENOMIC DNA]</scope>
    <source>
        <strain evidence="3">DSM 100420</strain>
    </source>
</reference>
<gene>
    <name evidence="2" type="ORF">SAMN05444004_10745</name>
</gene>
<proteinExistence type="predicted"/>
<feature type="domain" description="CheW-like" evidence="1">
    <location>
        <begin position="23"/>
        <end position="166"/>
    </location>
</feature>
<dbReference type="PROSITE" id="PS50851">
    <property type="entry name" value="CHEW"/>
    <property type="match status" value="1"/>
</dbReference>
<dbReference type="EMBL" id="FNPX01000007">
    <property type="protein sequence ID" value="SDZ17635.1"/>
    <property type="molecule type" value="Genomic_DNA"/>
</dbReference>
<dbReference type="SMART" id="SM00260">
    <property type="entry name" value="CheW"/>
    <property type="match status" value="1"/>
</dbReference>
<dbReference type="Gene3D" id="2.40.50.180">
    <property type="entry name" value="CheA-289, Domain 4"/>
    <property type="match status" value="1"/>
</dbReference>
<dbReference type="PANTHER" id="PTHR22617:SF23">
    <property type="entry name" value="CHEMOTAXIS PROTEIN CHEW"/>
    <property type="match status" value="1"/>
</dbReference>
<dbReference type="InterPro" id="IPR039315">
    <property type="entry name" value="CheW"/>
</dbReference>
<dbReference type="InterPro" id="IPR036061">
    <property type="entry name" value="CheW-like_dom_sf"/>
</dbReference>
<evidence type="ECO:0000313" key="2">
    <source>
        <dbReference type="EMBL" id="SDZ17635.1"/>
    </source>
</evidence>
<dbReference type="GO" id="GO:0007165">
    <property type="term" value="P:signal transduction"/>
    <property type="evidence" value="ECO:0007669"/>
    <property type="project" value="InterPro"/>
</dbReference>
<dbReference type="Gene3D" id="2.30.30.40">
    <property type="entry name" value="SH3 Domains"/>
    <property type="match status" value="1"/>
</dbReference>
<dbReference type="OrthoDB" id="3291462at2"/>